<reference evidence="1 2" key="1">
    <citation type="submission" date="2024-07" db="EMBL/GenBank/DDBJ databases">
        <title>Section-level genome sequencing and comparative genomics of Aspergillus sections Usti and Cavernicolus.</title>
        <authorList>
            <consortium name="Lawrence Berkeley National Laboratory"/>
            <person name="Nybo J.L."/>
            <person name="Vesth T.C."/>
            <person name="Theobald S."/>
            <person name="Frisvad J.C."/>
            <person name="Larsen T.O."/>
            <person name="Kjaerboelling I."/>
            <person name="Rothschild-Mancinelli K."/>
            <person name="Lyhne E.K."/>
            <person name="Kogle M.E."/>
            <person name="Barry K."/>
            <person name="Clum A."/>
            <person name="Na H."/>
            <person name="Ledsgaard L."/>
            <person name="Lin J."/>
            <person name="Lipzen A."/>
            <person name="Kuo A."/>
            <person name="Riley R."/>
            <person name="Mondo S."/>
            <person name="Labutti K."/>
            <person name="Haridas S."/>
            <person name="Pangalinan J."/>
            <person name="Salamov A.A."/>
            <person name="Simmons B.A."/>
            <person name="Magnuson J.K."/>
            <person name="Chen J."/>
            <person name="Drula E."/>
            <person name="Henrissat B."/>
            <person name="Wiebenga A."/>
            <person name="Lubbers R.J."/>
            <person name="Gomes A.C."/>
            <person name="Makela M.R."/>
            <person name="Stajich J."/>
            <person name="Grigoriev I.V."/>
            <person name="Mortensen U.H."/>
            <person name="De Vries R.P."/>
            <person name="Baker S.E."/>
            <person name="Andersen M.R."/>
        </authorList>
    </citation>
    <scope>NUCLEOTIDE SEQUENCE [LARGE SCALE GENOMIC DNA]</scope>
    <source>
        <strain evidence="1 2">CBS 588.65</strain>
    </source>
</reference>
<organism evidence="1 2">
    <name type="scientific">Aspergillus granulosus</name>
    <dbReference type="NCBI Taxonomy" id="176169"/>
    <lineage>
        <taxon>Eukaryota</taxon>
        <taxon>Fungi</taxon>
        <taxon>Dikarya</taxon>
        <taxon>Ascomycota</taxon>
        <taxon>Pezizomycotina</taxon>
        <taxon>Eurotiomycetes</taxon>
        <taxon>Eurotiomycetidae</taxon>
        <taxon>Eurotiales</taxon>
        <taxon>Aspergillaceae</taxon>
        <taxon>Aspergillus</taxon>
        <taxon>Aspergillus subgen. Nidulantes</taxon>
    </lineage>
</organism>
<evidence type="ECO:0000313" key="2">
    <source>
        <dbReference type="Proteomes" id="UP001610334"/>
    </source>
</evidence>
<dbReference type="Proteomes" id="UP001610334">
    <property type="component" value="Unassembled WGS sequence"/>
</dbReference>
<proteinExistence type="predicted"/>
<comment type="caution">
    <text evidence="1">The sequence shown here is derived from an EMBL/GenBank/DDBJ whole genome shotgun (WGS) entry which is preliminary data.</text>
</comment>
<protein>
    <submittedName>
        <fullName evidence="1">Uncharacterized protein</fullName>
    </submittedName>
</protein>
<gene>
    <name evidence="1" type="ORF">BJX63DRAFT_415677</name>
</gene>
<accession>A0ABR4GT11</accession>
<keyword evidence="2" id="KW-1185">Reference proteome</keyword>
<sequence>MQFAECTEREIAEPKAMPWCQSSQAGWGLLAEFFNSLQYTAACADLLPVTQRYHSCSASSVNTGLKEIIYQRNLVLCAWSYSAAIVSLLPFTEVDGRKESQGEILPLKL</sequence>
<name>A0ABR4GT11_9EURO</name>
<evidence type="ECO:0000313" key="1">
    <source>
        <dbReference type="EMBL" id="KAL2802205.1"/>
    </source>
</evidence>
<dbReference type="EMBL" id="JBFXLT010000200">
    <property type="protein sequence ID" value="KAL2802205.1"/>
    <property type="molecule type" value="Genomic_DNA"/>
</dbReference>